<feature type="domain" description="Transglycosylase SLT" evidence="2">
    <location>
        <begin position="119"/>
        <end position="195"/>
    </location>
</feature>
<dbReference type="SUPFAM" id="SSF53955">
    <property type="entry name" value="Lysozyme-like"/>
    <property type="match status" value="1"/>
</dbReference>
<dbReference type="Pfam" id="PF01464">
    <property type="entry name" value="SLT"/>
    <property type="match status" value="1"/>
</dbReference>
<evidence type="ECO:0000313" key="3">
    <source>
        <dbReference type="EMBL" id="TNY30786.1"/>
    </source>
</evidence>
<proteinExistence type="inferred from homology"/>
<dbReference type="AlphaFoldDB" id="A0A5C5G7X8"/>
<gene>
    <name evidence="3" type="ORF">FHY64_19530</name>
</gene>
<dbReference type="InterPro" id="IPR023346">
    <property type="entry name" value="Lysozyme-like_dom_sf"/>
</dbReference>
<comment type="caution">
    <text evidence="3">The sequence shown here is derived from an EMBL/GenBank/DDBJ whole genome shotgun (WGS) entry which is preliminary data.</text>
</comment>
<accession>A0A5C5G7X8</accession>
<organism evidence="3 4">
    <name type="scientific">Pelagovum pacificum</name>
    <dbReference type="NCBI Taxonomy" id="2588711"/>
    <lineage>
        <taxon>Bacteria</taxon>
        <taxon>Pseudomonadati</taxon>
        <taxon>Pseudomonadota</taxon>
        <taxon>Alphaproteobacteria</taxon>
        <taxon>Rhodobacterales</taxon>
        <taxon>Paracoccaceae</taxon>
        <taxon>Pelagovum</taxon>
    </lineage>
</organism>
<sequence>MADIDSSVTETLAADPLSEVIGASYPAGVRPLSRPATERAEEEPRQIVYNGVSVTFGEPPVLPPVRSTYQPAAKWDETEEGELWTRTAMAAIEAHGDGLEDIIPSDIEAWCPGYANKSDEERRAFWVGMMSALAYYESRYVPHVVGGGGQWFGLLQIYPTTARHYDCYASTGEALKDPVDNLSCAVRIMAYTVERDNAIAGGRRGVAADWGPMTHGWVIDEMTAWTREQDYCTSNAAVMVSLRPEMRPEQVSVPTFSTMSAPAYYE</sequence>
<dbReference type="EMBL" id="VFFF01000004">
    <property type="protein sequence ID" value="TNY30786.1"/>
    <property type="molecule type" value="Genomic_DNA"/>
</dbReference>
<dbReference type="InterPro" id="IPR008258">
    <property type="entry name" value="Transglycosylase_SLT_dom_1"/>
</dbReference>
<reference evidence="3 4" key="1">
    <citation type="submission" date="2019-06" db="EMBL/GenBank/DDBJ databases">
        <title>Genome of new Rhodobacteraceae sp. SM1903.</title>
        <authorList>
            <person name="Ren X."/>
        </authorList>
    </citation>
    <scope>NUCLEOTIDE SEQUENCE [LARGE SCALE GENOMIC DNA]</scope>
    <source>
        <strain evidence="3 4">SM1903</strain>
    </source>
</reference>
<name>A0A5C5G7X8_9RHOB</name>
<dbReference type="Proteomes" id="UP000314011">
    <property type="component" value="Unassembled WGS sequence"/>
</dbReference>
<evidence type="ECO:0000259" key="2">
    <source>
        <dbReference type="Pfam" id="PF01464"/>
    </source>
</evidence>
<comment type="similarity">
    <text evidence="1">Belongs to the virb1 family.</text>
</comment>
<dbReference type="OrthoDB" id="5763339at2"/>
<keyword evidence="4" id="KW-1185">Reference proteome</keyword>
<protein>
    <submittedName>
        <fullName evidence="3">Lytic transglycosylase domain-containing protein</fullName>
    </submittedName>
</protein>
<evidence type="ECO:0000256" key="1">
    <source>
        <dbReference type="ARBA" id="ARBA00009387"/>
    </source>
</evidence>
<dbReference type="Gene3D" id="1.10.530.10">
    <property type="match status" value="1"/>
</dbReference>
<evidence type="ECO:0000313" key="4">
    <source>
        <dbReference type="Proteomes" id="UP000314011"/>
    </source>
</evidence>